<dbReference type="Gene3D" id="1.10.10.10">
    <property type="entry name" value="Winged helix-like DNA-binding domain superfamily/Winged helix DNA-binding domain"/>
    <property type="match status" value="1"/>
</dbReference>
<dbReference type="GO" id="GO:0016987">
    <property type="term" value="F:sigma factor activity"/>
    <property type="evidence" value="ECO:0007669"/>
    <property type="project" value="InterPro"/>
</dbReference>
<dbReference type="InterPro" id="IPR016032">
    <property type="entry name" value="Sig_transdc_resp-reg_C-effctor"/>
</dbReference>
<organism evidence="2 3">
    <name type="scientific">Desulfosporosinus hippei DSM 8344</name>
    <dbReference type="NCBI Taxonomy" id="1121419"/>
    <lineage>
        <taxon>Bacteria</taxon>
        <taxon>Bacillati</taxon>
        <taxon>Bacillota</taxon>
        <taxon>Clostridia</taxon>
        <taxon>Eubacteriales</taxon>
        <taxon>Desulfitobacteriaceae</taxon>
        <taxon>Desulfosporosinus</taxon>
    </lineage>
</organism>
<dbReference type="Pfam" id="PF08281">
    <property type="entry name" value="Sigma70_r4_2"/>
    <property type="match status" value="1"/>
</dbReference>
<dbReference type="InterPro" id="IPR036388">
    <property type="entry name" value="WH-like_DNA-bd_sf"/>
</dbReference>
<evidence type="ECO:0000259" key="1">
    <source>
        <dbReference type="Pfam" id="PF08281"/>
    </source>
</evidence>
<dbReference type="GO" id="GO:0003677">
    <property type="term" value="F:DNA binding"/>
    <property type="evidence" value="ECO:0007669"/>
    <property type="project" value="InterPro"/>
</dbReference>
<dbReference type="EMBL" id="FNCP01000006">
    <property type="protein sequence ID" value="SDG75950.1"/>
    <property type="molecule type" value="Genomic_DNA"/>
</dbReference>
<reference evidence="3" key="1">
    <citation type="submission" date="2016-10" db="EMBL/GenBank/DDBJ databases">
        <authorList>
            <person name="Varghese N."/>
            <person name="Submissions S."/>
        </authorList>
    </citation>
    <scope>NUCLEOTIDE SEQUENCE [LARGE SCALE GENOMIC DNA]</scope>
    <source>
        <strain evidence="3">DSM 8344</strain>
    </source>
</reference>
<keyword evidence="3" id="KW-1185">Reference proteome</keyword>
<proteinExistence type="predicted"/>
<dbReference type="AlphaFoldDB" id="A0A1G7WXB5"/>
<protein>
    <submittedName>
        <fullName evidence="2">Sigma-70, region 4</fullName>
    </submittedName>
</protein>
<dbReference type="InterPro" id="IPR013249">
    <property type="entry name" value="RNA_pol_sigma70_r4_t2"/>
</dbReference>
<name>A0A1G7WXB5_9FIRM</name>
<evidence type="ECO:0000313" key="2">
    <source>
        <dbReference type="EMBL" id="SDG75950.1"/>
    </source>
</evidence>
<dbReference type="STRING" id="1121419.SAMN05443529_10626"/>
<evidence type="ECO:0000313" key="3">
    <source>
        <dbReference type="Proteomes" id="UP000198656"/>
    </source>
</evidence>
<dbReference type="SUPFAM" id="SSF46894">
    <property type="entry name" value="C-terminal effector domain of the bipartite response regulators"/>
    <property type="match status" value="1"/>
</dbReference>
<feature type="domain" description="RNA polymerase sigma factor 70 region 4 type 2" evidence="1">
    <location>
        <begin position="26"/>
        <end position="70"/>
    </location>
</feature>
<dbReference type="GO" id="GO:0006352">
    <property type="term" value="P:DNA-templated transcription initiation"/>
    <property type="evidence" value="ECO:0007669"/>
    <property type="project" value="InterPro"/>
</dbReference>
<gene>
    <name evidence="2" type="ORF">SAMN05443529_10626</name>
</gene>
<accession>A0A1G7WXB5</accession>
<dbReference type="Proteomes" id="UP000198656">
    <property type="component" value="Unassembled WGS sequence"/>
</dbReference>
<sequence>MSTVYPQIVNNFKQGRAGVQLEIRGLEKLSFRERQAVILKESGRSLEDIAKRLHLSQSSVATLLTRARSKGYEIVCIIPGTELGLGGEELDEEGSSED</sequence>